<accession>A0A0S2KMV2</accession>
<organism evidence="2 3">
    <name type="scientific">Hoylesella enoeca</name>
    <dbReference type="NCBI Taxonomy" id="76123"/>
    <lineage>
        <taxon>Bacteria</taxon>
        <taxon>Pseudomonadati</taxon>
        <taxon>Bacteroidota</taxon>
        <taxon>Bacteroidia</taxon>
        <taxon>Bacteroidales</taxon>
        <taxon>Prevotellaceae</taxon>
        <taxon>Hoylesella</taxon>
    </lineage>
</organism>
<sequence>MKEKKTDKRAYMEPVCESFTVEAEQLLQAASGNAGMIGPGAGGGDAKQGWFEEEEEKTASSDENKFGSLWED</sequence>
<dbReference type="KEGG" id="peo:AS203_10250"/>
<feature type="compositionally biased region" description="Gly residues" evidence="1">
    <location>
        <begin position="35"/>
        <end position="46"/>
    </location>
</feature>
<evidence type="ECO:0000313" key="2">
    <source>
        <dbReference type="EMBL" id="ALO49427.1"/>
    </source>
</evidence>
<dbReference type="AlphaFoldDB" id="A0A0S2KMV2"/>
<protein>
    <submittedName>
        <fullName evidence="2">Uncharacterized protein</fullName>
    </submittedName>
</protein>
<dbReference type="STRING" id="76123.AS203_10250"/>
<dbReference type="Proteomes" id="UP000056252">
    <property type="component" value="Chromosome"/>
</dbReference>
<proteinExistence type="predicted"/>
<reference evidence="3" key="1">
    <citation type="submission" date="2015-11" db="EMBL/GenBank/DDBJ databases">
        <authorList>
            <person name="Holder M.E."/>
            <person name="Ajami N.J."/>
            <person name="Petrosino J.F."/>
        </authorList>
    </citation>
    <scope>NUCLEOTIDE SEQUENCE [LARGE SCALE GENOMIC DNA]</scope>
    <source>
        <strain evidence="3">F0113</strain>
    </source>
</reference>
<feature type="region of interest" description="Disordered" evidence="1">
    <location>
        <begin position="34"/>
        <end position="72"/>
    </location>
</feature>
<keyword evidence="3" id="KW-1185">Reference proteome</keyword>
<evidence type="ECO:0000313" key="3">
    <source>
        <dbReference type="Proteomes" id="UP000056252"/>
    </source>
</evidence>
<evidence type="ECO:0000256" key="1">
    <source>
        <dbReference type="SAM" id="MobiDB-lite"/>
    </source>
</evidence>
<dbReference type="EMBL" id="CP013195">
    <property type="protein sequence ID" value="ALO49427.1"/>
    <property type="molecule type" value="Genomic_DNA"/>
</dbReference>
<name>A0A0S2KMV2_9BACT</name>
<gene>
    <name evidence="2" type="ORF">AS203_10250</name>
</gene>
<dbReference type="RefSeq" id="WP_025065191.1">
    <property type="nucleotide sequence ID" value="NZ_CP013195.1"/>
</dbReference>